<keyword evidence="1" id="KW-1133">Transmembrane helix</keyword>
<feature type="transmembrane region" description="Helical" evidence="1">
    <location>
        <begin position="190"/>
        <end position="213"/>
    </location>
</feature>
<feature type="transmembrane region" description="Helical" evidence="1">
    <location>
        <begin position="61"/>
        <end position="85"/>
    </location>
</feature>
<name>A0AAU9IGW7_9CILI</name>
<organism evidence="2 3">
    <name type="scientific">Blepharisma stoltei</name>
    <dbReference type="NCBI Taxonomy" id="1481888"/>
    <lineage>
        <taxon>Eukaryota</taxon>
        <taxon>Sar</taxon>
        <taxon>Alveolata</taxon>
        <taxon>Ciliophora</taxon>
        <taxon>Postciliodesmatophora</taxon>
        <taxon>Heterotrichea</taxon>
        <taxon>Heterotrichida</taxon>
        <taxon>Blepharismidae</taxon>
        <taxon>Blepharisma</taxon>
    </lineage>
</organism>
<reference evidence="2" key="1">
    <citation type="submission" date="2021-09" db="EMBL/GenBank/DDBJ databases">
        <authorList>
            <consortium name="AG Swart"/>
            <person name="Singh M."/>
            <person name="Singh A."/>
            <person name="Seah K."/>
            <person name="Emmerich C."/>
        </authorList>
    </citation>
    <scope>NUCLEOTIDE SEQUENCE</scope>
    <source>
        <strain evidence="2">ATCC30299</strain>
    </source>
</reference>
<dbReference type="Proteomes" id="UP001162131">
    <property type="component" value="Unassembled WGS sequence"/>
</dbReference>
<feature type="transmembrane region" description="Helical" evidence="1">
    <location>
        <begin position="97"/>
        <end position="117"/>
    </location>
</feature>
<evidence type="ECO:0000256" key="1">
    <source>
        <dbReference type="SAM" id="Phobius"/>
    </source>
</evidence>
<gene>
    <name evidence="2" type="ORF">BSTOLATCC_MIC9961</name>
</gene>
<protein>
    <submittedName>
        <fullName evidence="2">Uncharacterized protein</fullName>
    </submittedName>
</protein>
<accession>A0AAU9IGW7</accession>
<proteinExistence type="predicted"/>
<feature type="transmembrane region" description="Helical" evidence="1">
    <location>
        <begin position="157"/>
        <end position="178"/>
    </location>
</feature>
<evidence type="ECO:0000313" key="3">
    <source>
        <dbReference type="Proteomes" id="UP001162131"/>
    </source>
</evidence>
<feature type="transmembrane region" description="Helical" evidence="1">
    <location>
        <begin position="123"/>
        <end position="145"/>
    </location>
</feature>
<feature type="transmembrane region" description="Helical" evidence="1">
    <location>
        <begin position="35"/>
        <end position="55"/>
    </location>
</feature>
<keyword evidence="1" id="KW-0812">Transmembrane</keyword>
<sequence length="252" mass="29791">MEIRQRSLVQRLDLYFWPYTANNYIKYTIYFTPKCWLFFRFLGAAFCIMTFALSIVETPTFDFLVILADWGCVITSLYFSMTLYNYKYSNCWKITHFLYELSWCIDWTVVLLFWGIIYPTQTWGQSIQVTVLANGGVFIFILIDSINNQIWFFRKHVYLIVIIGFLYTLLHLIYTLAVRKVYDIVNYKNAYTYLIILGTYLMLIIIFILGAFLDKFKSKFGSSDLIPATSSFASSIADDRREISLMNQKNKR</sequence>
<evidence type="ECO:0000313" key="2">
    <source>
        <dbReference type="EMBL" id="CAG9314165.1"/>
    </source>
</evidence>
<dbReference type="AlphaFoldDB" id="A0AAU9IGW7"/>
<keyword evidence="3" id="KW-1185">Reference proteome</keyword>
<dbReference type="EMBL" id="CAJZBQ010000011">
    <property type="protein sequence ID" value="CAG9314165.1"/>
    <property type="molecule type" value="Genomic_DNA"/>
</dbReference>
<comment type="caution">
    <text evidence="2">The sequence shown here is derived from an EMBL/GenBank/DDBJ whole genome shotgun (WGS) entry which is preliminary data.</text>
</comment>
<keyword evidence="1" id="KW-0472">Membrane</keyword>